<reference evidence="2 3" key="1">
    <citation type="submission" date="2020-08" db="EMBL/GenBank/DDBJ databases">
        <title>Novel species isolated from subtropical streams in China.</title>
        <authorList>
            <person name="Lu H."/>
        </authorList>
    </citation>
    <scope>NUCLEOTIDE SEQUENCE [LARGE SCALE GENOMIC DNA]</scope>
    <source>
        <strain evidence="2 3">KACC 16656</strain>
    </source>
</reference>
<organism evidence="2 3">
    <name type="scientific">Undibacterium seohonense</name>
    <dbReference type="NCBI Taxonomy" id="1344950"/>
    <lineage>
        <taxon>Bacteria</taxon>
        <taxon>Pseudomonadati</taxon>
        <taxon>Pseudomonadota</taxon>
        <taxon>Betaproteobacteria</taxon>
        <taxon>Burkholderiales</taxon>
        <taxon>Oxalobacteraceae</taxon>
        <taxon>Undibacterium</taxon>
    </lineage>
</organism>
<protein>
    <submittedName>
        <fullName evidence="2">DUF2845 domain-containing protein</fullName>
    </submittedName>
</protein>
<proteinExistence type="predicted"/>
<evidence type="ECO:0000313" key="2">
    <source>
        <dbReference type="EMBL" id="MBC3807242.1"/>
    </source>
</evidence>
<dbReference type="InterPro" id="IPR021268">
    <property type="entry name" value="DUF2845"/>
</dbReference>
<comment type="caution">
    <text evidence="2">The sequence shown here is derived from an EMBL/GenBank/DDBJ whole genome shotgun (WGS) entry which is preliminary data.</text>
</comment>
<gene>
    <name evidence="2" type="ORF">H8K52_07770</name>
</gene>
<feature type="chain" id="PRO_5047050705" evidence="1">
    <location>
        <begin position="26"/>
        <end position="129"/>
    </location>
</feature>
<evidence type="ECO:0000256" key="1">
    <source>
        <dbReference type="SAM" id="SignalP"/>
    </source>
</evidence>
<dbReference type="EMBL" id="JACOFW010000006">
    <property type="protein sequence ID" value="MBC3807242.1"/>
    <property type="molecule type" value="Genomic_DNA"/>
</dbReference>
<evidence type="ECO:0000313" key="3">
    <source>
        <dbReference type="Proteomes" id="UP000648257"/>
    </source>
</evidence>
<accession>A0ABR6X2U6</accession>
<name>A0ABR6X2U6_9BURK</name>
<feature type="signal peptide" evidence="1">
    <location>
        <begin position="1"/>
        <end position="25"/>
    </location>
</feature>
<dbReference type="RefSeq" id="WP_186922329.1">
    <property type="nucleotide sequence ID" value="NZ_JACOFW010000006.1"/>
</dbReference>
<dbReference type="Proteomes" id="UP000648257">
    <property type="component" value="Unassembled WGS sequence"/>
</dbReference>
<keyword evidence="1" id="KW-0732">Signal</keyword>
<keyword evidence="3" id="KW-1185">Reference proteome</keyword>
<dbReference type="Pfam" id="PF11006">
    <property type="entry name" value="DUF2845"/>
    <property type="match status" value="1"/>
</dbReference>
<sequence>MKIYLYVLVCSVCVGFFGLPKPAQALAFRCDSYVIDVGMHKAEVMKKCGNPATRDQRVERRRIGVRQSTGNQVLPPVTMQGNRNAVDYEREIEIQIEEWVYNFGSQRFMQLLTFEDGRLKQIQDLGYGQ</sequence>